<dbReference type="Pfam" id="PF00176">
    <property type="entry name" value="SNF2-rel_dom"/>
    <property type="match status" value="1"/>
</dbReference>
<evidence type="ECO:0000313" key="14">
    <source>
        <dbReference type="EMBL" id="KAF2009835.1"/>
    </source>
</evidence>
<evidence type="ECO:0000256" key="10">
    <source>
        <dbReference type="ARBA" id="ARBA00023242"/>
    </source>
</evidence>
<feature type="compositionally biased region" description="Low complexity" evidence="11">
    <location>
        <begin position="1"/>
        <end position="21"/>
    </location>
</feature>
<dbReference type="GeneID" id="54286727"/>
<dbReference type="SUPFAM" id="SSF52540">
    <property type="entry name" value="P-loop containing nucleoside triphosphate hydrolases"/>
    <property type="match status" value="2"/>
</dbReference>
<dbReference type="OrthoDB" id="5857104at2759"/>
<gene>
    <name evidence="14" type="ORF">BU24DRAFT_427860</name>
</gene>
<dbReference type="GO" id="GO:0016787">
    <property type="term" value="F:hydrolase activity"/>
    <property type="evidence" value="ECO:0007669"/>
    <property type="project" value="UniProtKB-KW"/>
</dbReference>
<keyword evidence="7" id="KW-0067">ATP-binding</keyword>
<feature type="region of interest" description="Disordered" evidence="11">
    <location>
        <begin position="318"/>
        <end position="339"/>
    </location>
</feature>
<dbReference type="InterPro" id="IPR049730">
    <property type="entry name" value="SNF2/RAD54-like_C"/>
</dbReference>
<evidence type="ECO:0000256" key="4">
    <source>
        <dbReference type="ARBA" id="ARBA00022741"/>
    </source>
</evidence>
<dbReference type="RefSeq" id="XP_033378174.1">
    <property type="nucleotide sequence ID" value="XM_033529330.1"/>
</dbReference>
<dbReference type="GO" id="GO:0003678">
    <property type="term" value="F:DNA helicase activity"/>
    <property type="evidence" value="ECO:0007669"/>
    <property type="project" value="UniProtKB-EC"/>
</dbReference>
<name>A0A6A5X9V5_9PLEO</name>
<dbReference type="EMBL" id="ML978077">
    <property type="protein sequence ID" value="KAF2009835.1"/>
    <property type="molecule type" value="Genomic_DNA"/>
</dbReference>
<evidence type="ECO:0000256" key="9">
    <source>
        <dbReference type="ARBA" id="ARBA00023125"/>
    </source>
</evidence>
<feature type="region of interest" description="Disordered" evidence="11">
    <location>
        <begin position="347"/>
        <end position="366"/>
    </location>
</feature>
<dbReference type="InterPro" id="IPR027417">
    <property type="entry name" value="P-loop_NTPase"/>
</dbReference>
<evidence type="ECO:0000256" key="7">
    <source>
        <dbReference type="ARBA" id="ARBA00022840"/>
    </source>
</evidence>
<dbReference type="SMART" id="SM00490">
    <property type="entry name" value="HELICc"/>
    <property type="match status" value="1"/>
</dbReference>
<evidence type="ECO:0000256" key="8">
    <source>
        <dbReference type="ARBA" id="ARBA00022853"/>
    </source>
</evidence>
<feature type="domain" description="Helicase C-terminal" evidence="13">
    <location>
        <begin position="986"/>
        <end position="1149"/>
    </location>
</feature>
<keyword evidence="8" id="KW-0156">Chromatin regulator</keyword>
<dbReference type="Gene3D" id="3.40.50.300">
    <property type="entry name" value="P-loop containing nucleotide triphosphate hydrolases"/>
    <property type="match status" value="1"/>
</dbReference>
<feature type="compositionally biased region" description="Polar residues" evidence="11">
    <location>
        <begin position="211"/>
        <end position="255"/>
    </location>
</feature>
<reference evidence="14" key="1">
    <citation type="journal article" date="2020" name="Stud. Mycol.">
        <title>101 Dothideomycetes genomes: a test case for predicting lifestyles and emergence of pathogens.</title>
        <authorList>
            <person name="Haridas S."/>
            <person name="Albert R."/>
            <person name="Binder M."/>
            <person name="Bloem J."/>
            <person name="Labutti K."/>
            <person name="Salamov A."/>
            <person name="Andreopoulos B."/>
            <person name="Baker S."/>
            <person name="Barry K."/>
            <person name="Bills G."/>
            <person name="Bluhm B."/>
            <person name="Cannon C."/>
            <person name="Castanera R."/>
            <person name="Culley D."/>
            <person name="Daum C."/>
            <person name="Ezra D."/>
            <person name="Gonzalez J."/>
            <person name="Henrissat B."/>
            <person name="Kuo A."/>
            <person name="Liang C."/>
            <person name="Lipzen A."/>
            <person name="Lutzoni F."/>
            <person name="Magnuson J."/>
            <person name="Mondo S."/>
            <person name="Nolan M."/>
            <person name="Ohm R."/>
            <person name="Pangilinan J."/>
            <person name="Park H.-J."/>
            <person name="Ramirez L."/>
            <person name="Alfaro M."/>
            <person name="Sun H."/>
            <person name="Tritt A."/>
            <person name="Yoshinaga Y."/>
            <person name="Zwiers L.-H."/>
            <person name="Turgeon B."/>
            <person name="Goodwin S."/>
            <person name="Spatafora J."/>
            <person name="Crous P."/>
            <person name="Grigoriev I."/>
        </authorList>
    </citation>
    <scope>NUCLEOTIDE SEQUENCE</scope>
    <source>
        <strain evidence="14">CBS 175.79</strain>
    </source>
</reference>
<dbReference type="InterPro" id="IPR038718">
    <property type="entry name" value="SNF2-like_sf"/>
</dbReference>
<evidence type="ECO:0000259" key="12">
    <source>
        <dbReference type="PROSITE" id="PS51192"/>
    </source>
</evidence>
<keyword evidence="4" id="KW-0547">Nucleotide-binding</keyword>
<keyword evidence="9" id="KW-0238">DNA-binding</keyword>
<feature type="compositionally biased region" description="Basic residues" evidence="11">
    <location>
        <begin position="398"/>
        <end position="410"/>
    </location>
</feature>
<feature type="region of interest" description="Disordered" evidence="11">
    <location>
        <begin position="375"/>
        <end position="429"/>
    </location>
</feature>
<keyword evidence="15" id="KW-1185">Reference proteome</keyword>
<dbReference type="Proteomes" id="UP000799778">
    <property type="component" value="Unassembled WGS sequence"/>
</dbReference>
<dbReference type="EC" id="3.6.4.12" evidence="3"/>
<evidence type="ECO:0000256" key="2">
    <source>
        <dbReference type="ARBA" id="ARBA00007025"/>
    </source>
</evidence>
<keyword evidence="6" id="KW-0347">Helicase</keyword>
<evidence type="ECO:0000256" key="1">
    <source>
        <dbReference type="ARBA" id="ARBA00004123"/>
    </source>
</evidence>
<dbReference type="GO" id="GO:0005694">
    <property type="term" value="C:chromosome"/>
    <property type="evidence" value="ECO:0007669"/>
    <property type="project" value="UniProtKB-ARBA"/>
</dbReference>
<evidence type="ECO:0000256" key="3">
    <source>
        <dbReference type="ARBA" id="ARBA00012551"/>
    </source>
</evidence>
<feature type="region of interest" description="Disordered" evidence="11">
    <location>
        <begin position="570"/>
        <end position="607"/>
    </location>
</feature>
<dbReference type="InterPro" id="IPR014001">
    <property type="entry name" value="Helicase_ATP-bd"/>
</dbReference>
<comment type="similarity">
    <text evidence="2">Belongs to the SNF2/RAD54 helicase family.</text>
</comment>
<sequence>MYRPDPILSSSPLRPSSRPSPTDASEDELAVDYVTQPTQPLSSVKVDGTRSQHFAPGATRHMTQQTIPYSMAGRAAIPGGSYITQPTQPLDPQTLNRNSPPQVHRASSPQRKLPSGTQPTQILSTPPRPQTHTHVQVVRSSPSNDRHSSPLSQTQRAFPSSMAPPGTIFVNPPRVARPAPIDLTAYSDPPVESDPDEEDDFRSNIKPSDIETWSTNARIQETPPQRVPNFSQYAYNGTSQAKRSADSSFASNSPQKRMRPMQRQSGPSRAMPVGDVYMRITDIKDDALRIKVQRLKSIYATKTLKELMDKLDEHGGEYEATRRALSQPSPSNDKFYMPKFLRDGSSDVEIIPAPQPKKTAQRFLNAPIKSIRERYRQATPDRESSPQLITSSPAAAPPKKKGRLQRGRKNRTPEPASSPQRQPTPIALESDSDEAIGTDEEDEASDDVADSPSLLEFFNTCSVEAMVDLSNEKVEDVRALLEHRPFRSMAQIEKINLEPDNGKKKARRPKVAFGAKLMAKATEMWDGFMAVDDLVRECENAGKPIANAMAQWGVDVFGSSTDGEVAITNLEDKSDATHDSGIGTPRSSHGSDTEVDPRRRRSNFVKKPSNMNAEIELKDYQLVGLNWLALLYQNGVSGILADDMGLGKTCQVIAFLSHLKEQQMPGPHLVIVPGSTLENWLREFKRFSKKMRVEVYYGSQPARAEQQQVILDAIDEGRVDVIITTYDLAHKKDDNSFLRKCRPKACVYDEGHYLRNSATQRYKMLMRIKAEFRLLLTGTPLQNSLRELVSILAFIMPDIFENVSDNLEAVFKSKAKVNDSDTHGALLSTQRIQRARSMMTPFVLRRKKAQVLKHLPQKTCRVEYCDLLESQAKLYATQLERQKRVLLDRANGIIPKDHANIMMKLRQAAIHPLLFRDRYNDKVIRKMAKACLKEPIFADSQEEYIYEDLTVYTDFQCNELSRKYPKTLGKFALKNEEWMDSGKVQKLAELLKKYKENGDRALVFSQFTSVMDILQLVFETLDIAYSRIDGSTPIGERQPLIDQYYEDDSITVFMLSTKSGGAGINLACANKVIIFDSSFNPQDDIQAENRAHRVGQTRDVEVVRFVTKGTVEEQIHALGVSKLELDKMVAGEEGESAGNGKKGAKADAGAISAAEEQGIDAVERMMLEQLQKQDEGKDVKEKFLDGMKAAGIPMAE</sequence>
<dbReference type="AlphaFoldDB" id="A0A6A5X9V5"/>
<dbReference type="GO" id="GO:0003677">
    <property type="term" value="F:DNA binding"/>
    <property type="evidence" value="ECO:0007669"/>
    <property type="project" value="UniProtKB-KW"/>
</dbReference>
<dbReference type="InterPro" id="IPR001650">
    <property type="entry name" value="Helicase_C-like"/>
</dbReference>
<comment type="subcellular location">
    <subcellularLocation>
        <location evidence="1">Nucleus</location>
    </subcellularLocation>
</comment>
<dbReference type="PROSITE" id="PS51192">
    <property type="entry name" value="HELICASE_ATP_BIND_1"/>
    <property type="match status" value="1"/>
</dbReference>
<organism evidence="14 15">
    <name type="scientific">Aaosphaeria arxii CBS 175.79</name>
    <dbReference type="NCBI Taxonomy" id="1450172"/>
    <lineage>
        <taxon>Eukaryota</taxon>
        <taxon>Fungi</taxon>
        <taxon>Dikarya</taxon>
        <taxon>Ascomycota</taxon>
        <taxon>Pezizomycotina</taxon>
        <taxon>Dothideomycetes</taxon>
        <taxon>Pleosporomycetidae</taxon>
        <taxon>Pleosporales</taxon>
        <taxon>Pleosporales incertae sedis</taxon>
        <taxon>Aaosphaeria</taxon>
    </lineage>
</organism>
<keyword evidence="5" id="KW-0378">Hydrolase</keyword>
<dbReference type="GO" id="GO:0005634">
    <property type="term" value="C:nucleus"/>
    <property type="evidence" value="ECO:0007669"/>
    <property type="project" value="UniProtKB-SubCell"/>
</dbReference>
<accession>A0A6A5X9V5</accession>
<evidence type="ECO:0000259" key="13">
    <source>
        <dbReference type="PROSITE" id="PS51194"/>
    </source>
</evidence>
<feature type="region of interest" description="Disordered" evidence="11">
    <location>
        <begin position="1"/>
        <end position="273"/>
    </location>
</feature>
<evidence type="ECO:0000256" key="5">
    <source>
        <dbReference type="ARBA" id="ARBA00022801"/>
    </source>
</evidence>
<dbReference type="FunFam" id="3.40.50.10810:FF:000014">
    <property type="entry name" value="SWI/SNF-related matrix-associated actin-dependent regulator of chromatin subfamily A containing DEAD/H box 1"/>
    <property type="match status" value="1"/>
</dbReference>
<dbReference type="GO" id="GO:0140658">
    <property type="term" value="F:ATP-dependent chromatin remodeler activity"/>
    <property type="evidence" value="ECO:0007669"/>
    <property type="project" value="UniProtKB-ARBA"/>
</dbReference>
<dbReference type="GO" id="GO:0005524">
    <property type="term" value="F:ATP binding"/>
    <property type="evidence" value="ECO:0007669"/>
    <property type="project" value="UniProtKB-KW"/>
</dbReference>
<evidence type="ECO:0000313" key="15">
    <source>
        <dbReference type="Proteomes" id="UP000799778"/>
    </source>
</evidence>
<dbReference type="Pfam" id="PF00271">
    <property type="entry name" value="Helicase_C"/>
    <property type="match status" value="1"/>
</dbReference>
<feature type="domain" description="Helicase ATP-binding" evidence="12">
    <location>
        <begin position="629"/>
        <end position="798"/>
    </location>
</feature>
<dbReference type="CDD" id="cd18793">
    <property type="entry name" value="SF2_C_SNF"/>
    <property type="match status" value="1"/>
</dbReference>
<protein>
    <recommendedName>
        <fullName evidence="3">DNA helicase</fullName>
        <ecNumber evidence="3">3.6.4.12</ecNumber>
    </recommendedName>
</protein>
<dbReference type="Gene3D" id="3.40.50.10810">
    <property type="entry name" value="Tandem AAA-ATPase domain"/>
    <property type="match status" value="1"/>
</dbReference>
<evidence type="ECO:0000256" key="11">
    <source>
        <dbReference type="SAM" id="MobiDB-lite"/>
    </source>
</evidence>
<feature type="compositionally biased region" description="Polar residues" evidence="11">
    <location>
        <begin position="82"/>
        <end position="158"/>
    </location>
</feature>
<feature type="compositionally biased region" description="Basic and acidic residues" evidence="11">
    <location>
        <begin position="375"/>
        <end position="384"/>
    </location>
</feature>
<dbReference type="InterPro" id="IPR000330">
    <property type="entry name" value="SNF2_N"/>
</dbReference>
<feature type="compositionally biased region" description="Acidic residues" evidence="11">
    <location>
        <begin position="191"/>
        <end position="200"/>
    </location>
</feature>
<proteinExistence type="inferred from homology"/>
<keyword evidence="10" id="KW-0539">Nucleus</keyword>
<dbReference type="PANTHER" id="PTHR10799">
    <property type="entry name" value="SNF2/RAD54 HELICASE FAMILY"/>
    <property type="match status" value="1"/>
</dbReference>
<dbReference type="PROSITE" id="PS51194">
    <property type="entry name" value="HELICASE_CTER"/>
    <property type="match status" value="1"/>
</dbReference>
<dbReference type="SMART" id="SM00487">
    <property type="entry name" value="DEXDc"/>
    <property type="match status" value="1"/>
</dbReference>
<evidence type="ECO:0000256" key="6">
    <source>
        <dbReference type="ARBA" id="ARBA00022806"/>
    </source>
</evidence>